<keyword evidence="2" id="KW-0812">Transmembrane</keyword>
<evidence type="ECO:0000313" key="5">
    <source>
        <dbReference type="Proteomes" id="UP000472273"/>
    </source>
</evidence>
<dbReference type="GO" id="GO:0030544">
    <property type="term" value="F:Hsp70 protein binding"/>
    <property type="evidence" value="ECO:0007669"/>
    <property type="project" value="InterPro"/>
</dbReference>
<organism evidence="4 5">
    <name type="scientific">Pseudonaja textilis</name>
    <name type="common">Eastern brown snake</name>
    <dbReference type="NCBI Taxonomy" id="8673"/>
    <lineage>
        <taxon>Eukaryota</taxon>
        <taxon>Metazoa</taxon>
        <taxon>Chordata</taxon>
        <taxon>Craniata</taxon>
        <taxon>Vertebrata</taxon>
        <taxon>Euteleostomi</taxon>
        <taxon>Lepidosauria</taxon>
        <taxon>Squamata</taxon>
        <taxon>Bifurcata</taxon>
        <taxon>Unidentata</taxon>
        <taxon>Episquamata</taxon>
        <taxon>Toxicofera</taxon>
        <taxon>Serpentes</taxon>
        <taxon>Colubroidea</taxon>
        <taxon>Elapidae</taxon>
        <taxon>Hydrophiinae</taxon>
        <taxon>Pseudonaja</taxon>
    </lineage>
</organism>
<dbReference type="GO" id="GO:0042026">
    <property type="term" value="P:protein refolding"/>
    <property type="evidence" value="ECO:0007669"/>
    <property type="project" value="TreeGrafter"/>
</dbReference>
<keyword evidence="1" id="KW-0143">Chaperone</keyword>
<dbReference type="SMART" id="SM00271">
    <property type="entry name" value="DnaJ"/>
    <property type="match status" value="1"/>
</dbReference>
<sequence>MPDYYKLLDIPRDASDNDIKKAYRKKALQWHPDKNPERKKYAEQKFKEVTEAYEVLSDSKKLPGSVCPISLPLPLSLPGYIINILMCMTVLLFYIILNFR</sequence>
<feature type="domain" description="J" evidence="3">
    <location>
        <begin position="3"/>
        <end position="61"/>
    </location>
</feature>
<dbReference type="SUPFAM" id="SSF46565">
    <property type="entry name" value="Chaperone J-domain"/>
    <property type="match status" value="1"/>
</dbReference>
<dbReference type="Pfam" id="PF00226">
    <property type="entry name" value="DnaJ"/>
    <property type="match status" value="1"/>
</dbReference>
<dbReference type="PANTHER" id="PTHR45168">
    <property type="entry name" value="DNAJ HOMOLOG SUBFAMILY B MEMBER 2"/>
    <property type="match status" value="1"/>
</dbReference>
<feature type="transmembrane region" description="Helical" evidence="2">
    <location>
        <begin position="80"/>
        <end position="99"/>
    </location>
</feature>
<proteinExistence type="predicted"/>
<dbReference type="CDD" id="cd06257">
    <property type="entry name" value="DnaJ"/>
    <property type="match status" value="1"/>
</dbReference>
<dbReference type="GO" id="GO:0051082">
    <property type="term" value="F:unfolded protein binding"/>
    <property type="evidence" value="ECO:0007669"/>
    <property type="project" value="InterPro"/>
</dbReference>
<dbReference type="Gene3D" id="1.10.287.110">
    <property type="entry name" value="DnaJ domain"/>
    <property type="match status" value="1"/>
</dbReference>
<keyword evidence="5" id="KW-1185">Reference proteome</keyword>
<dbReference type="Proteomes" id="UP000472273">
    <property type="component" value="Unplaced"/>
</dbReference>
<reference evidence="4" key="2">
    <citation type="submission" date="2025-09" db="UniProtKB">
        <authorList>
            <consortium name="Ensembl"/>
        </authorList>
    </citation>
    <scope>IDENTIFICATION</scope>
</reference>
<dbReference type="OMA" id="INILMCM"/>
<evidence type="ECO:0000256" key="1">
    <source>
        <dbReference type="ARBA" id="ARBA00023186"/>
    </source>
</evidence>
<keyword evidence="2" id="KW-0472">Membrane</keyword>
<dbReference type="InterPro" id="IPR001623">
    <property type="entry name" value="DnaJ_domain"/>
</dbReference>
<evidence type="ECO:0000256" key="2">
    <source>
        <dbReference type="SAM" id="Phobius"/>
    </source>
</evidence>
<dbReference type="InterPro" id="IPR043183">
    <property type="entry name" value="DNJB2/6-like"/>
</dbReference>
<dbReference type="GO" id="GO:0032436">
    <property type="term" value="P:positive regulation of proteasomal ubiquitin-dependent protein catabolic process"/>
    <property type="evidence" value="ECO:0007669"/>
    <property type="project" value="TreeGrafter"/>
</dbReference>
<dbReference type="GO" id="GO:0005789">
    <property type="term" value="C:endoplasmic reticulum membrane"/>
    <property type="evidence" value="ECO:0007669"/>
    <property type="project" value="TreeGrafter"/>
</dbReference>
<keyword evidence="2" id="KW-1133">Transmembrane helix</keyword>
<dbReference type="PANTHER" id="PTHR45168:SF1">
    <property type="entry name" value="DNAJ HOMOLOG SUBFAMILY B MEMBER 2"/>
    <property type="match status" value="1"/>
</dbReference>
<dbReference type="PRINTS" id="PR00625">
    <property type="entry name" value="JDOMAIN"/>
</dbReference>
<dbReference type="AlphaFoldDB" id="A0A670YKP6"/>
<reference evidence="4" key="1">
    <citation type="submission" date="2025-08" db="UniProtKB">
        <authorList>
            <consortium name="Ensembl"/>
        </authorList>
    </citation>
    <scope>IDENTIFICATION</scope>
</reference>
<dbReference type="Ensembl" id="ENSPTXT00000012830.1">
    <property type="protein sequence ID" value="ENSPTXP00000012430.1"/>
    <property type="gene ID" value="ENSPTXG00000008731.1"/>
</dbReference>
<dbReference type="PROSITE" id="PS50076">
    <property type="entry name" value="DNAJ_2"/>
    <property type="match status" value="1"/>
</dbReference>
<dbReference type="GeneTree" id="ENSGT00940000160220"/>
<name>A0A670YKP6_PSETE</name>
<protein>
    <recommendedName>
        <fullName evidence="3">J domain-containing protein</fullName>
    </recommendedName>
</protein>
<dbReference type="GO" id="GO:0001671">
    <property type="term" value="F:ATPase activator activity"/>
    <property type="evidence" value="ECO:0007669"/>
    <property type="project" value="TreeGrafter"/>
</dbReference>
<evidence type="ECO:0000259" key="3">
    <source>
        <dbReference type="PROSITE" id="PS50076"/>
    </source>
</evidence>
<dbReference type="InterPro" id="IPR036869">
    <property type="entry name" value="J_dom_sf"/>
</dbReference>
<dbReference type="GO" id="GO:0036503">
    <property type="term" value="P:ERAD pathway"/>
    <property type="evidence" value="ECO:0007669"/>
    <property type="project" value="TreeGrafter"/>
</dbReference>
<evidence type="ECO:0000313" key="4">
    <source>
        <dbReference type="Ensembl" id="ENSPTXP00000012430.1"/>
    </source>
</evidence>
<accession>A0A670YKP6</accession>
<dbReference type="GO" id="GO:0005829">
    <property type="term" value="C:cytosol"/>
    <property type="evidence" value="ECO:0007669"/>
    <property type="project" value="TreeGrafter"/>
</dbReference>